<dbReference type="EMBL" id="VLNT01000001">
    <property type="protein sequence ID" value="TSD68131.1"/>
    <property type="molecule type" value="Genomic_DNA"/>
</dbReference>
<sequence>MRAHMEAVKALLAPLGRDVWFIDVPEGRPIAYPYIILWSSTGRMISETLCGTQSDLDDLLGVTCVGVSPEAVWSVSSLVRAALIDKHPQVDGRYVAELRLYDSQNVQADGDVTLPNSNRHPYFGVDLYSLRSTPA</sequence>
<proteinExistence type="predicted"/>
<comment type="caution">
    <text evidence="1">The sequence shown here is derived from an EMBL/GenBank/DDBJ whole genome shotgun (WGS) entry which is preliminary data.</text>
</comment>
<dbReference type="Proteomes" id="UP000316988">
    <property type="component" value="Unassembled WGS sequence"/>
</dbReference>
<gene>
    <name evidence="1" type="ORF">FNM00_00605</name>
</gene>
<organism evidence="1 2">
    <name type="scientific">Aeromicrobium piscarium</name>
    <dbReference type="NCBI Taxonomy" id="2590901"/>
    <lineage>
        <taxon>Bacteria</taxon>
        <taxon>Bacillati</taxon>
        <taxon>Actinomycetota</taxon>
        <taxon>Actinomycetes</taxon>
        <taxon>Propionibacteriales</taxon>
        <taxon>Nocardioidaceae</taxon>
        <taxon>Aeromicrobium</taxon>
    </lineage>
</organism>
<reference evidence="1 2" key="1">
    <citation type="submission" date="2019-07" db="EMBL/GenBank/DDBJ databases">
        <authorList>
            <person name="Zhao L.H."/>
        </authorList>
    </citation>
    <scope>NUCLEOTIDE SEQUENCE [LARGE SCALE GENOMIC DNA]</scope>
    <source>
        <strain evidence="1 2">Co35</strain>
    </source>
</reference>
<dbReference type="AlphaFoldDB" id="A0A554SP49"/>
<accession>A0A554SP49</accession>
<evidence type="ECO:0000313" key="1">
    <source>
        <dbReference type="EMBL" id="TSD68131.1"/>
    </source>
</evidence>
<keyword evidence="2" id="KW-1185">Reference proteome</keyword>
<protein>
    <submittedName>
        <fullName evidence="1">DUF3168 domain-containing protein</fullName>
    </submittedName>
</protein>
<name>A0A554SP49_9ACTN</name>
<dbReference type="OrthoDB" id="3630442at2"/>
<evidence type="ECO:0000313" key="2">
    <source>
        <dbReference type="Proteomes" id="UP000316988"/>
    </source>
</evidence>